<dbReference type="GO" id="GO:0005737">
    <property type="term" value="C:cytoplasm"/>
    <property type="evidence" value="ECO:0007669"/>
    <property type="project" value="EnsemblPlants"/>
</dbReference>
<dbReference type="PANTHER" id="PTHR13526">
    <property type="entry name" value="TRANSCRIPTION FACTOR SPT20 HOMOLOG"/>
    <property type="match status" value="1"/>
</dbReference>
<dbReference type="GO" id="GO:0003712">
    <property type="term" value="F:transcription coregulator activity"/>
    <property type="evidence" value="ECO:0007669"/>
    <property type="project" value="InterPro"/>
</dbReference>
<evidence type="ECO:0000259" key="2">
    <source>
        <dbReference type="Pfam" id="PF12090"/>
    </source>
</evidence>
<sequence length="1339" mass="146050">MVLSFKLSKTGARYRPKPLQREAASVSDDDPVEGGKSKQSDAKEFQKGGIDKENHNVAGISSSLSFSSGWINTADAEVSFTLSLFPDGYSIVKPTENLAAHRAEVQENPKLLHPYDRASEPFFAAIESGRLPGNMLDDIPCKYVDGTIVCEVQDYRKCVSETGQGSCVDGLPSVHKLCLRMSLENVVKDIPSIACESWEYQDHMEVEARIVNALQANLCLDPTPKLDRLIEDPTPKLNLDLRSMRKKRLRQIPEVTVTCHTNMHGKKVCIDRVPESSNGRVGIIGDQGNIPTDMMLQQNNVPNNIQGARSRNYMSDGSAPQLPLGHNQPRYQMNIQNQRLIQDHSSGSVINASGAFPAGQDVVSYTENIAMPSLHGKRENHEGQLSPLSNFNKRSRLTPMGSETISQQHIGPFVDDLQGQNAQWKNSMLQQQLQARGIQYTNAGVQRFQSQMFDGLQNQEAGMTAFNPAQGTKFVPKEEQIETDKMDRPELGQRRIDLHATEQDISNLDPQQLQFAQRLPQNTFNRPGFSQATWNSLGQQLEKREDQLPKRKSAQSPRVSAGSLAQSPLSSKSGEFSSGSLGAQFGVGTAATSFGNSHKDNKASIATVPSVGGMPYMTSSGNETIQRQPPKRRTNSLPKSQALSGVASPASVSTTSVPPNVNSPSIGTSPMTDQPMLERFAKIEMVTNRYNLNAKKNKVDNFIRKPIAHSPQSVAQNLTLASAIDEIKDDIWPLSKSIVSGSMNAPKTRVLNFMQPERLVQGSVLSVVPRTRTRLIMTEKSNDGTVAMHFGDIEDGEFMDVEDYLQTLPNAHKADLLAAQCCSLMIREGYIVEDHIQLKPTRITTPPNNQTVGYVSPSNEMQRYAEADTTQAANKVAKPSSSDNTSMSGQSHLTGNKMLPPGNQALQMSQGLLTGASMPARPQQLDQQSLIQQQTQLQQQSLQPNQHSLIHQQQAQFQRPPLMMGTNSLSHLNGMGQGSNMQLGNHMGNKPSALQMQMLQQQQQQVQPQQQQQAAQIQRKLMMGLGNTMGMGNIGNNLVGLGGLGNVMNMGAGRGIGGVGISAPMGNIAGVGNVGQNPMGLPQNANINAISQQFRNGQLTPQQAALMAAKIRMFGRGMLGPNSQPNLAGMSGARQMHPSSASLAMLGQSLNRANINPMQPRAGMAPMGPPKLMAGVNPYMNQQQLQLQQQQQMQQQQQFQLQQQQMQQQSPQPQQLQQQQQQQQLPQDGASPLQAVVSPPQPTPPQVSSPSPIIMPQQQQMNPQQQVGSPQHMSQQQQQQQRTPMSPQLSSGAIHPVTVGGNPEACPPASPQLSSQTLGSVSSIANSPMELQGVNKEQF</sequence>
<dbReference type="Pfam" id="PF12090">
    <property type="entry name" value="Spt20_SEP"/>
    <property type="match status" value="1"/>
</dbReference>
<feature type="domain" description="PHL" evidence="3">
    <location>
        <begin position="689"/>
        <end position="840"/>
    </location>
</feature>
<protein>
    <submittedName>
        <fullName evidence="4">Uncharacterized protein</fullName>
    </submittedName>
</protein>
<feature type="compositionally biased region" description="Polar residues" evidence="1">
    <location>
        <begin position="868"/>
        <end position="894"/>
    </location>
</feature>
<feature type="compositionally biased region" description="Low complexity" evidence="1">
    <location>
        <begin position="1204"/>
        <end position="1227"/>
    </location>
</feature>
<reference evidence="4" key="1">
    <citation type="submission" date="2021-01" db="UniProtKB">
        <authorList>
            <consortium name="EnsemblPlants"/>
        </authorList>
    </citation>
    <scope>IDENTIFICATION</scope>
</reference>
<dbReference type="EnsemblPlants" id="Kaladp0011s0422.2.v1.1">
    <property type="protein sequence ID" value="Kaladp0011s0422.2.v1.1"/>
    <property type="gene ID" value="Kaladp0011s0422.v1.1"/>
</dbReference>
<dbReference type="GO" id="GO:0006357">
    <property type="term" value="P:regulation of transcription by RNA polymerase II"/>
    <property type="evidence" value="ECO:0007669"/>
    <property type="project" value="TreeGrafter"/>
</dbReference>
<dbReference type="EnsemblPlants" id="Kaladp0011s0422.1.v1.1">
    <property type="protein sequence ID" value="Kaladp0011s0422.1.v1.1"/>
    <property type="gene ID" value="Kaladp0011s0422.v1.1"/>
</dbReference>
<feature type="region of interest" description="Disordered" evidence="1">
    <location>
        <begin position="618"/>
        <end position="673"/>
    </location>
</feature>
<dbReference type="Gramene" id="Kaladp0011s0422.1.v1.1">
    <property type="protein sequence ID" value="Kaladp0011s0422.1.v1.1"/>
    <property type="gene ID" value="Kaladp0011s0422.v1.1"/>
</dbReference>
<dbReference type="OMA" id="VEMQQYA"/>
<feature type="compositionally biased region" description="Low complexity" evidence="1">
    <location>
        <begin position="646"/>
        <end position="665"/>
    </location>
</feature>
<feature type="region of interest" description="Disordered" evidence="1">
    <location>
        <begin position="541"/>
        <end position="577"/>
    </location>
</feature>
<feature type="region of interest" description="Disordered" evidence="1">
    <location>
        <begin position="868"/>
        <end position="904"/>
    </location>
</feature>
<dbReference type="GO" id="GO:0048574">
    <property type="term" value="P:long-day photoperiodism, flowering"/>
    <property type="evidence" value="ECO:0007669"/>
    <property type="project" value="EnsemblPlants"/>
</dbReference>
<organism evidence="4 5">
    <name type="scientific">Kalanchoe fedtschenkoi</name>
    <name type="common">Lavender scallops</name>
    <name type="synonym">South American air plant</name>
    <dbReference type="NCBI Taxonomy" id="63787"/>
    <lineage>
        <taxon>Eukaryota</taxon>
        <taxon>Viridiplantae</taxon>
        <taxon>Streptophyta</taxon>
        <taxon>Embryophyta</taxon>
        <taxon>Tracheophyta</taxon>
        <taxon>Spermatophyta</taxon>
        <taxon>Magnoliopsida</taxon>
        <taxon>eudicotyledons</taxon>
        <taxon>Gunneridae</taxon>
        <taxon>Pentapetalae</taxon>
        <taxon>Saxifragales</taxon>
        <taxon>Crassulaceae</taxon>
        <taxon>Kalanchoe</taxon>
    </lineage>
</organism>
<dbReference type="Gramene" id="Kaladp0011s0422.2.v1.1">
    <property type="protein sequence ID" value="Kaladp0011s0422.2.v1.1"/>
    <property type="gene ID" value="Kaladp0011s0422.v1.1"/>
</dbReference>
<feature type="compositionally biased region" description="Basic and acidic residues" evidence="1">
    <location>
        <begin position="33"/>
        <end position="54"/>
    </location>
</feature>
<feature type="region of interest" description="Disordered" evidence="1">
    <location>
        <begin position="1"/>
        <end position="54"/>
    </location>
</feature>
<keyword evidence="5" id="KW-1185">Reference proteome</keyword>
<evidence type="ECO:0000313" key="4">
    <source>
        <dbReference type="EnsemblPlants" id="Kaladp0011s0422.2.v1.1"/>
    </source>
</evidence>
<feature type="domain" description="Spt20-like SEP" evidence="2">
    <location>
        <begin position="76"/>
        <end position="229"/>
    </location>
</feature>
<proteinExistence type="predicted"/>
<dbReference type="GO" id="GO:0000124">
    <property type="term" value="C:SAGA complex"/>
    <property type="evidence" value="ECO:0007669"/>
    <property type="project" value="InterPro"/>
</dbReference>
<dbReference type="InterPro" id="IPR021950">
    <property type="entry name" value="Spt20"/>
</dbReference>
<feature type="compositionally biased region" description="Polar residues" evidence="1">
    <location>
        <begin position="1311"/>
        <end position="1326"/>
    </location>
</feature>
<feature type="region of interest" description="Disordered" evidence="1">
    <location>
        <begin position="467"/>
        <end position="491"/>
    </location>
</feature>
<feature type="compositionally biased region" description="Low complexity" evidence="1">
    <location>
        <begin position="567"/>
        <end position="577"/>
    </location>
</feature>
<feature type="compositionally biased region" description="Low complexity" evidence="1">
    <location>
        <begin position="1248"/>
        <end position="1288"/>
    </location>
</feature>
<accession>A0A7N0SX22</accession>
<dbReference type="GO" id="GO:0048510">
    <property type="term" value="P:regulation of timing of transition from vegetative to reproductive phase"/>
    <property type="evidence" value="ECO:0007669"/>
    <property type="project" value="EnsemblPlants"/>
</dbReference>
<evidence type="ECO:0000256" key="1">
    <source>
        <dbReference type="SAM" id="MobiDB-lite"/>
    </source>
</evidence>
<dbReference type="GO" id="GO:0016604">
    <property type="term" value="C:nuclear body"/>
    <property type="evidence" value="ECO:0007669"/>
    <property type="project" value="EnsemblPlants"/>
</dbReference>
<dbReference type="Pfam" id="PF20474">
    <property type="entry name" value="PHL"/>
    <property type="match status" value="1"/>
</dbReference>
<feature type="compositionally biased region" description="Polar residues" evidence="1">
    <location>
        <begin position="618"/>
        <end position="627"/>
    </location>
</feature>
<evidence type="ECO:0000313" key="5">
    <source>
        <dbReference type="Proteomes" id="UP000594263"/>
    </source>
</evidence>
<feature type="compositionally biased region" description="Basic and acidic residues" evidence="1">
    <location>
        <begin position="475"/>
        <end position="491"/>
    </location>
</feature>
<feature type="compositionally biased region" description="Polar residues" evidence="1">
    <location>
        <begin position="554"/>
        <end position="566"/>
    </location>
</feature>
<feature type="region of interest" description="Disordered" evidence="1">
    <location>
        <begin position="1204"/>
        <end position="1339"/>
    </location>
</feature>
<name>A0A7N0SX22_KALFE</name>
<dbReference type="InterPro" id="IPR046467">
    <property type="entry name" value="PHL_dom"/>
</dbReference>
<dbReference type="GO" id="GO:0007623">
    <property type="term" value="P:circadian rhythm"/>
    <property type="evidence" value="ECO:0007669"/>
    <property type="project" value="EnsemblPlants"/>
</dbReference>
<dbReference type="Proteomes" id="UP000594263">
    <property type="component" value="Unplaced"/>
</dbReference>
<dbReference type="PANTHER" id="PTHR13526:SF8">
    <property type="entry name" value="TRANSCRIPTION FACTOR SPT20 HOMOLOG"/>
    <property type="match status" value="1"/>
</dbReference>
<dbReference type="InterPro" id="IPR046468">
    <property type="entry name" value="Spt20-like_SEP"/>
</dbReference>
<evidence type="ECO:0000259" key="3">
    <source>
        <dbReference type="Pfam" id="PF20474"/>
    </source>
</evidence>